<accession>A0ACD4RHR8</accession>
<organism evidence="1 2">
    <name type="scientific">Metabacillus hrfriensis</name>
    <dbReference type="NCBI Taxonomy" id="3048891"/>
    <lineage>
        <taxon>Bacteria</taxon>
        <taxon>Bacillati</taxon>
        <taxon>Bacillota</taxon>
        <taxon>Bacilli</taxon>
        <taxon>Bacillales</taxon>
        <taxon>Bacillaceae</taxon>
        <taxon>Metabacillus</taxon>
    </lineage>
</organism>
<sequence>MLRLEDDPAYSLVAQYKTGEVVNCALEWIESNRKGGQTKSHVIDHFVDCILNGETPIITSEEGMRSQDVILAAVESNTTKLIVKVGV</sequence>
<gene>
    <name evidence="1" type="ORF">QLQ22_11630</name>
</gene>
<evidence type="ECO:0000313" key="2">
    <source>
        <dbReference type="Proteomes" id="UP001226091"/>
    </source>
</evidence>
<name>A0ACD4RHR8_9BACI</name>
<reference evidence="2" key="1">
    <citation type="journal article" date="2025" name="Aquaculture">
        <title>Assessment of the bioflocculant production and safety properties of Metabacillus hrfriensis sp. nov. based on phenotypic and whole-genome sequencing analysis.</title>
        <authorList>
            <person name="Zhang R."/>
            <person name="Zhao Z."/>
            <person name="Luo L."/>
            <person name="Wang S."/>
            <person name="Guo K."/>
            <person name="Xu W."/>
        </authorList>
    </citation>
    <scope>NUCLEOTIDE SEQUENCE [LARGE SCALE GENOMIC DNA]</scope>
    <source>
        <strain evidence="2">CT-WN-B3</strain>
    </source>
</reference>
<evidence type="ECO:0000313" key="1">
    <source>
        <dbReference type="EMBL" id="WHZ59937.1"/>
    </source>
</evidence>
<keyword evidence="2" id="KW-1185">Reference proteome</keyword>
<protein>
    <submittedName>
        <fullName evidence="1">Uncharacterized protein</fullName>
    </submittedName>
</protein>
<proteinExistence type="predicted"/>
<dbReference type="Proteomes" id="UP001226091">
    <property type="component" value="Chromosome"/>
</dbReference>
<dbReference type="EMBL" id="CP126116">
    <property type="protein sequence ID" value="WHZ59937.1"/>
    <property type="molecule type" value="Genomic_DNA"/>
</dbReference>